<protein>
    <submittedName>
        <fullName evidence="1">Uncharacterized protein</fullName>
    </submittedName>
</protein>
<evidence type="ECO:0000313" key="1">
    <source>
        <dbReference type="EMBL" id="GLQ61522.1"/>
    </source>
</evidence>
<organism evidence="1 2">
    <name type="scientific">Gluconobacter cerinus</name>
    <dbReference type="NCBI Taxonomy" id="38307"/>
    <lineage>
        <taxon>Bacteria</taxon>
        <taxon>Pseudomonadati</taxon>
        <taxon>Pseudomonadota</taxon>
        <taxon>Alphaproteobacteria</taxon>
        <taxon>Acetobacterales</taxon>
        <taxon>Acetobacteraceae</taxon>
        <taxon>Gluconobacter</taxon>
    </lineage>
</organism>
<dbReference type="RefSeq" id="WP_145995783.1">
    <property type="nucleotide sequence ID" value="NZ_BEWM01000003.1"/>
</dbReference>
<gene>
    <name evidence="1" type="ORF">GCM10007867_03670</name>
</gene>
<name>A0AAV5NAH5_9PROT</name>
<reference evidence="2" key="1">
    <citation type="journal article" date="2019" name="Int. J. Syst. Evol. Microbiol.">
        <title>The Global Catalogue of Microorganisms (GCM) 10K type strain sequencing project: providing services to taxonomists for standard genome sequencing and annotation.</title>
        <authorList>
            <consortium name="The Broad Institute Genomics Platform"/>
            <consortium name="The Broad Institute Genome Sequencing Center for Infectious Disease"/>
            <person name="Wu L."/>
            <person name="Ma J."/>
        </authorList>
    </citation>
    <scope>NUCLEOTIDE SEQUENCE [LARGE SCALE GENOMIC DNA]</scope>
    <source>
        <strain evidence="2">NBRC 3267</strain>
    </source>
</reference>
<dbReference type="AlphaFoldDB" id="A0AAV5NAH5"/>
<dbReference type="Proteomes" id="UP001156614">
    <property type="component" value="Unassembled WGS sequence"/>
</dbReference>
<accession>A0AAV5NAH5</accession>
<evidence type="ECO:0000313" key="2">
    <source>
        <dbReference type="Proteomes" id="UP001156614"/>
    </source>
</evidence>
<proteinExistence type="predicted"/>
<sequence>MSDPSLRKDALNERISISRHAAMLEVCTRHSDLMIFQEKRQVQVNFSWKESSQNIIPTINISAEIIKIKNIYL</sequence>
<comment type="caution">
    <text evidence="1">The sequence shown here is derived from an EMBL/GenBank/DDBJ whole genome shotgun (WGS) entry which is preliminary data.</text>
</comment>
<dbReference type="EMBL" id="BSNU01000001">
    <property type="protein sequence ID" value="GLQ61522.1"/>
    <property type="molecule type" value="Genomic_DNA"/>
</dbReference>
<keyword evidence="2" id="KW-1185">Reference proteome</keyword>